<dbReference type="EMBL" id="GGEC01091998">
    <property type="protein sequence ID" value="MBX72482.1"/>
    <property type="molecule type" value="Transcribed_RNA"/>
</dbReference>
<keyword evidence="1" id="KW-0472">Membrane</keyword>
<dbReference type="AlphaFoldDB" id="A0A2P2QZR3"/>
<evidence type="ECO:0000256" key="1">
    <source>
        <dbReference type="SAM" id="Phobius"/>
    </source>
</evidence>
<proteinExistence type="predicted"/>
<keyword evidence="1" id="KW-1133">Transmembrane helix</keyword>
<reference evidence="2" key="1">
    <citation type="submission" date="2018-02" db="EMBL/GenBank/DDBJ databases">
        <title>Rhizophora mucronata_Transcriptome.</title>
        <authorList>
            <person name="Meera S.P."/>
            <person name="Sreeshan A."/>
            <person name="Augustine A."/>
        </authorList>
    </citation>
    <scope>NUCLEOTIDE SEQUENCE</scope>
    <source>
        <tissue evidence="2">Leaf</tissue>
    </source>
</reference>
<protein>
    <submittedName>
        <fullName evidence="2">Uncharacterized protein</fullName>
    </submittedName>
</protein>
<organism evidence="2">
    <name type="scientific">Rhizophora mucronata</name>
    <name type="common">Asiatic mangrove</name>
    <dbReference type="NCBI Taxonomy" id="61149"/>
    <lineage>
        <taxon>Eukaryota</taxon>
        <taxon>Viridiplantae</taxon>
        <taxon>Streptophyta</taxon>
        <taxon>Embryophyta</taxon>
        <taxon>Tracheophyta</taxon>
        <taxon>Spermatophyta</taxon>
        <taxon>Magnoliopsida</taxon>
        <taxon>eudicotyledons</taxon>
        <taxon>Gunneridae</taxon>
        <taxon>Pentapetalae</taxon>
        <taxon>rosids</taxon>
        <taxon>fabids</taxon>
        <taxon>Malpighiales</taxon>
        <taxon>Rhizophoraceae</taxon>
        <taxon>Rhizophora</taxon>
    </lineage>
</organism>
<feature type="transmembrane region" description="Helical" evidence="1">
    <location>
        <begin position="15"/>
        <end position="34"/>
    </location>
</feature>
<keyword evidence="1" id="KW-0812">Transmembrane</keyword>
<accession>A0A2P2QZR3</accession>
<sequence>MLACTHAYAYMYTCIQKMCGCAYVCVLLFVILCAHVNQRKILAFGEN</sequence>
<evidence type="ECO:0000313" key="2">
    <source>
        <dbReference type="EMBL" id="MBX72482.1"/>
    </source>
</evidence>
<name>A0A2P2QZR3_RHIMU</name>